<accession>A0AAD6A9R3</accession>
<sequence length="251" mass="28626">MFWLLVIYVSIPFIVKLCTSIQAKIVFLNVVRMPFFIDLKRPQDQGLNHTHNFYLQPESGVNIGGKEEIARRPKQLTNLQEESETDCSESNSSSWTGADTDYQPSHNGSSSSTEEGDKGSSCAKSSADGESTEISNDKDQQLGTYTVKKHKNPKTYAKTKKLKDDKMKSTVTIKTCTKREDKKRAWDKKHYCLYCGISNVKMARHLERKHMEMKDVAYAFSFPLGSKDRKGLLEQLRNKGDFKHNTKVLEE</sequence>
<dbReference type="PANTHER" id="PTHR33480:SF5">
    <property type="entry name" value="SI:DKEY-51D8.9"/>
    <property type="match status" value="1"/>
</dbReference>
<dbReference type="EMBL" id="JAPTMU010000163">
    <property type="protein sequence ID" value="KAJ4920837.1"/>
    <property type="molecule type" value="Genomic_DNA"/>
</dbReference>
<feature type="compositionally biased region" description="Polar residues" evidence="1">
    <location>
        <begin position="122"/>
        <end position="134"/>
    </location>
</feature>
<feature type="non-terminal residue" evidence="3">
    <location>
        <position position="1"/>
    </location>
</feature>
<evidence type="ECO:0008006" key="5">
    <source>
        <dbReference type="Google" id="ProtNLM"/>
    </source>
</evidence>
<reference evidence="3" key="1">
    <citation type="submission" date="2022-11" db="EMBL/GenBank/DDBJ databases">
        <title>Chromosome-level genome of Pogonophryne albipinna.</title>
        <authorList>
            <person name="Jo E."/>
        </authorList>
    </citation>
    <scope>NUCLEOTIDE SEQUENCE</scope>
    <source>
        <strain evidence="3">SGF0006</strain>
        <tissue evidence="3">Muscle</tissue>
    </source>
</reference>
<gene>
    <name evidence="3" type="ORF">JOQ06_022235</name>
</gene>
<keyword evidence="4" id="KW-1185">Reference proteome</keyword>
<comment type="caution">
    <text evidence="3">The sequence shown here is derived from an EMBL/GenBank/DDBJ whole genome shotgun (WGS) entry which is preliminary data.</text>
</comment>
<evidence type="ECO:0000313" key="4">
    <source>
        <dbReference type="Proteomes" id="UP001219934"/>
    </source>
</evidence>
<evidence type="ECO:0000256" key="1">
    <source>
        <dbReference type="SAM" id="MobiDB-lite"/>
    </source>
</evidence>
<name>A0AAD6A9R3_9TELE</name>
<dbReference type="AlphaFoldDB" id="A0AAD6A9R3"/>
<evidence type="ECO:0000313" key="3">
    <source>
        <dbReference type="EMBL" id="KAJ4920837.1"/>
    </source>
</evidence>
<dbReference type="PANTHER" id="PTHR33480">
    <property type="entry name" value="SET DOMAIN-CONTAINING PROTEIN-RELATED"/>
    <property type="match status" value="1"/>
</dbReference>
<evidence type="ECO:0000256" key="2">
    <source>
        <dbReference type="SAM" id="SignalP"/>
    </source>
</evidence>
<proteinExistence type="predicted"/>
<feature type="compositionally biased region" description="Polar residues" evidence="1">
    <location>
        <begin position="102"/>
        <end position="113"/>
    </location>
</feature>
<organism evidence="3 4">
    <name type="scientific">Pogonophryne albipinna</name>
    <dbReference type="NCBI Taxonomy" id="1090488"/>
    <lineage>
        <taxon>Eukaryota</taxon>
        <taxon>Metazoa</taxon>
        <taxon>Chordata</taxon>
        <taxon>Craniata</taxon>
        <taxon>Vertebrata</taxon>
        <taxon>Euteleostomi</taxon>
        <taxon>Actinopterygii</taxon>
        <taxon>Neopterygii</taxon>
        <taxon>Teleostei</taxon>
        <taxon>Neoteleostei</taxon>
        <taxon>Acanthomorphata</taxon>
        <taxon>Eupercaria</taxon>
        <taxon>Perciformes</taxon>
        <taxon>Notothenioidei</taxon>
        <taxon>Pogonophryne</taxon>
    </lineage>
</organism>
<protein>
    <recommendedName>
        <fullName evidence="5">BED-type domain-containing protein</fullName>
    </recommendedName>
</protein>
<keyword evidence="2" id="KW-0732">Signal</keyword>
<dbReference type="Proteomes" id="UP001219934">
    <property type="component" value="Unassembled WGS sequence"/>
</dbReference>
<feature type="region of interest" description="Disordered" evidence="1">
    <location>
        <begin position="76"/>
        <end position="151"/>
    </location>
</feature>
<feature type="signal peptide" evidence="2">
    <location>
        <begin position="1"/>
        <end position="20"/>
    </location>
</feature>
<feature type="chain" id="PRO_5042054975" description="BED-type domain-containing protein" evidence="2">
    <location>
        <begin position="21"/>
        <end position="251"/>
    </location>
</feature>